<keyword evidence="3" id="KW-1185">Reference proteome</keyword>
<dbReference type="eggNOG" id="ENOG5033E29">
    <property type="taxonomic scope" value="Bacteria"/>
</dbReference>
<evidence type="ECO:0000259" key="1">
    <source>
        <dbReference type="Pfam" id="PF21812"/>
    </source>
</evidence>
<dbReference type="InterPro" id="IPR049248">
    <property type="entry name" value="DUF6881"/>
</dbReference>
<organism evidence="2 3">
    <name type="scientific">Kutzneria albida DSM 43870</name>
    <dbReference type="NCBI Taxonomy" id="1449976"/>
    <lineage>
        <taxon>Bacteria</taxon>
        <taxon>Bacillati</taxon>
        <taxon>Actinomycetota</taxon>
        <taxon>Actinomycetes</taxon>
        <taxon>Pseudonocardiales</taxon>
        <taxon>Pseudonocardiaceae</taxon>
        <taxon>Kutzneria</taxon>
    </lineage>
</organism>
<dbReference type="KEGG" id="kal:KALB_5209"/>
<gene>
    <name evidence="2" type="ORF">KALB_5209</name>
</gene>
<dbReference type="STRING" id="1449976.KALB_5209"/>
<evidence type="ECO:0000313" key="3">
    <source>
        <dbReference type="Proteomes" id="UP000019225"/>
    </source>
</evidence>
<dbReference type="Proteomes" id="UP000019225">
    <property type="component" value="Chromosome"/>
</dbReference>
<reference evidence="2 3" key="1">
    <citation type="journal article" date="2014" name="BMC Genomics">
        <title>Complete genome sequence of producer of the glycopeptide antibiotic Aculeximycin Kutzneria albida DSM 43870T, a representative of minor genus of Pseudonocardiaceae.</title>
        <authorList>
            <person name="Rebets Y."/>
            <person name="Tokovenko B."/>
            <person name="Lushchyk I."/>
            <person name="Ruckert C."/>
            <person name="Zaburannyi N."/>
            <person name="Bechthold A."/>
            <person name="Kalinowski J."/>
            <person name="Luzhetskyy A."/>
        </authorList>
    </citation>
    <scope>NUCLEOTIDE SEQUENCE [LARGE SCALE GENOMIC DNA]</scope>
    <source>
        <strain evidence="2">DSM 43870</strain>
    </source>
</reference>
<proteinExistence type="predicted"/>
<protein>
    <recommendedName>
        <fullName evidence="1">DUF6881 domain-containing protein</fullName>
    </recommendedName>
</protein>
<feature type="domain" description="DUF6881" evidence="1">
    <location>
        <begin position="3"/>
        <end position="91"/>
    </location>
</feature>
<dbReference type="HOGENOM" id="CLU_175337_0_0_11"/>
<accession>W5WDA8</accession>
<dbReference type="Pfam" id="PF21812">
    <property type="entry name" value="DUF6881"/>
    <property type="match status" value="1"/>
</dbReference>
<sequence>MVWYLRVDWQHDFPDEPLTLYSEVGDDDYETRKVNVFPDGHLEWADAEHESAHTGLGEIPVPPLTEINKQEEFTAQQIDRDTFETLWTQATA</sequence>
<dbReference type="AlphaFoldDB" id="W5WDA8"/>
<name>W5WDA8_9PSEU</name>
<dbReference type="RefSeq" id="WP_236650012.1">
    <property type="nucleotide sequence ID" value="NZ_CP007155.1"/>
</dbReference>
<evidence type="ECO:0000313" key="2">
    <source>
        <dbReference type="EMBL" id="AHH98571.1"/>
    </source>
</evidence>
<dbReference type="EMBL" id="CP007155">
    <property type="protein sequence ID" value="AHH98571.1"/>
    <property type="molecule type" value="Genomic_DNA"/>
</dbReference>